<proteinExistence type="predicted"/>
<accession>A0AB37VXX4</accession>
<evidence type="ECO:0000313" key="1">
    <source>
        <dbReference type="EMBL" id="RYN15683.1"/>
    </source>
</evidence>
<evidence type="ECO:0000313" key="2">
    <source>
        <dbReference type="EMBL" id="RYN86307.1"/>
    </source>
</evidence>
<dbReference type="Proteomes" id="UP000292340">
    <property type="component" value="Unassembled WGS sequence"/>
</dbReference>
<dbReference type="EMBL" id="PDXF01000157">
    <property type="protein sequence ID" value="RYN86307.1"/>
    <property type="molecule type" value="Genomic_DNA"/>
</dbReference>
<gene>
    <name evidence="1" type="ORF">AA0115_g12885</name>
    <name evidence="2" type="ORF">AA0119_g13030</name>
</gene>
<reference evidence="1 4" key="2">
    <citation type="journal article" date="2019" name="bioRxiv">
        <title>Genomics, evolutionary history and diagnostics of the Alternaria alternata species group including apple and Asian pear pathotypes.</title>
        <authorList>
            <person name="Armitage A.D."/>
            <person name="Cockerton H.M."/>
            <person name="Sreenivasaprasad S."/>
            <person name="Woodhall J.W."/>
            <person name="Lane C.R."/>
            <person name="Harrison R.J."/>
            <person name="Clarkson J.P."/>
        </authorList>
    </citation>
    <scope>NUCLEOTIDE SEQUENCE</scope>
    <source>
        <strain evidence="1">FERA 1164</strain>
        <strain evidence="4">FERA 635</strain>
    </source>
</reference>
<dbReference type="EMBL" id="PDXB01000106">
    <property type="protein sequence ID" value="RYN15683.1"/>
    <property type="molecule type" value="Genomic_DNA"/>
</dbReference>
<keyword evidence="4" id="KW-1185">Reference proteome</keyword>
<evidence type="ECO:0000313" key="4">
    <source>
        <dbReference type="Proteomes" id="UP000293195"/>
    </source>
</evidence>
<dbReference type="Proteomes" id="UP000293195">
    <property type="component" value="Unassembled WGS sequence"/>
</dbReference>
<name>A0AB37VXX4_9PLEO</name>
<evidence type="ECO:0000313" key="3">
    <source>
        <dbReference type="Proteomes" id="UP000292340"/>
    </source>
</evidence>
<sequence length="44" mass="5038">MQLDQTKATGREVFIRKRPTRVYPELPVSIVQAGADKIIAVRWV</sequence>
<comment type="caution">
    <text evidence="1">The sequence shown here is derived from an EMBL/GenBank/DDBJ whole genome shotgun (WGS) entry which is preliminary data.</text>
</comment>
<reference evidence="1" key="1">
    <citation type="submission" date="2017-10" db="EMBL/GenBank/DDBJ databases">
        <authorList>
            <person name="Armitage A.D."/>
            <person name="Barbara D.J."/>
            <person name="Woodhall J.W."/>
            <person name="Sreenivasaprasad S."/>
            <person name="Lane C.R."/>
            <person name="Clarkson J.P."/>
            <person name="Harrison R.J."/>
        </authorList>
    </citation>
    <scope>NUCLEOTIDE SEQUENCE</scope>
    <source>
        <strain evidence="1">FERA 1164</strain>
        <strain evidence="2">FERA 635</strain>
    </source>
</reference>
<organism evidence="1 3">
    <name type="scientific">Alternaria tenuissima</name>
    <dbReference type="NCBI Taxonomy" id="119927"/>
    <lineage>
        <taxon>Eukaryota</taxon>
        <taxon>Fungi</taxon>
        <taxon>Dikarya</taxon>
        <taxon>Ascomycota</taxon>
        <taxon>Pezizomycotina</taxon>
        <taxon>Dothideomycetes</taxon>
        <taxon>Pleosporomycetidae</taxon>
        <taxon>Pleosporales</taxon>
        <taxon>Pleosporineae</taxon>
        <taxon>Pleosporaceae</taxon>
        <taxon>Alternaria</taxon>
        <taxon>Alternaria sect. Alternaria</taxon>
        <taxon>Alternaria alternata complex</taxon>
    </lineage>
</organism>
<dbReference type="AlphaFoldDB" id="A0AB37VXX4"/>
<protein>
    <submittedName>
        <fullName evidence="1">Uncharacterized protein</fullName>
    </submittedName>
</protein>